<protein>
    <submittedName>
        <fullName evidence="1">Uncharacterized protein</fullName>
    </submittedName>
</protein>
<dbReference type="EMBL" id="FMXM01000096">
    <property type="protein sequence ID" value="SDB00090.1"/>
    <property type="molecule type" value="Genomic_DNA"/>
</dbReference>
<evidence type="ECO:0000313" key="2">
    <source>
        <dbReference type="Proteomes" id="UP000198588"/>
    </source>
</evidence>
<accession>A0A1G5ZZP3</accession>
<organism evidence="1 2">
    <name type="scientific">Mesorhizobium qingshengii</name>
    <dbReference type="NCBI Taxonomy" id="1165689"/>
    <lineage>
        <taxon>Bacteria</taxon>
        <taxon>Pseudomonadati</taxon>
        <taxon>Pseudomonadota</taxon>
        <taxon>Alphaproteobacteria</taxon>
        <taxon>Hyphomicrobiales</taxon>
        <taxon>Phyllobacteriaceae</taxon>
        <taxon>Mesorhizobium</taxon>
    </lineage>
</organism>
<dbReference type="AlphaFoldDB" id="A0A1G5ZZP3"/>
<proteinExistence type="predicted"/>
<reference evidence="1 2" key="1">
    <citation type="submission" date="2016-10" db="EMBL/GenBank/DDBJ databases">
        <authorList>
            <person name="de Groot N.N."/>
        </authorList>
    </citation>
    <scope>NUCLEOTIDE SEQUENCE [LARGE SCALE GENOMIC DNA]</scope>
    <source>
        <strain evidence="1 2">CGMCC 1.12097</strain>
    </source>
</reference>
<gene>
    <name evidence="1" type="ORF">SAMN02927914_06854</name>
</gene>
<name>A0A1G5ZZP3_9HYPH</name>
<feature type="non-terminal residue" evidence="1">
    <location>
        <position position="103"/>
    </location>
</feature>
<evidence type="ECO:0000313" key="1">
    <source>
        <dbReference type="EMBL" id="SDB00090.1"/>
    </source>
</evidence>
<sequence>MQACDSLSRLLAWKAVIKTLKTLIHRCSVFTSRVREFTGADAEAMALVEEVDPVLRPVDHLAKLRTFAREPLTRAVLSQRSKRDKGWQESGSAFYAVRMANCS</sequence>
<dbReference type="Proteomes" id="UP000198588">
    <property type="component" value="Unassembled WGS sequence"/>
</dbReference>